<keyword evidence="1" id="KW-0812">Transmembrane</keyword>
<dbReference type="EMBL" id="JAGRRH010000012">
    <property type="protein sequence ID" value="KAG7362006.1"/>
    <property type="molecule type" value="Genomic_DNA"/>
</dbReference>
<keyword evidence="3" id="KW-1185">Reference proteome</keyword>
<comment type="caution">
    <text evidence="2">The sequence shown here is derived from an EMBL/GenBank/DDBJ whole genome shotgun (WGS) entry which is preliminary data.</text>
</comment>
<keyword evidence="1" id="KW-0472">Membrane</keyword>
<evidence type="ECO:0008006" key="4">
    <source>
        <dbReference type="Google" id="ProtNLM"/>
    </source>
</evidence>
<feature type="transmembrane region" description="Helical" evidence="1">
    <location>
        <begin position="12"/>
        <end position="30"/>
    </location>
</feature>
<reference evidence="2" key="2">
    <citation type="submission" date="2021-04" db="EMBL/GenBank/DDBJ databases">
        <authorList>
            <person name="Podell S."/>
        </authorList>
    </citation>
    <scope>NUCLEOTIDE SEQUENCE</scope>
    <source>
        <strain evidence="2">Hildebrandi</strain>
    </source>
</reference>
<organism evidence="2 3">
    <name type="scientific">Nitzschia inconspicua</name>
    <dbReference type="NCBI Taxonomy" id="303405"/>
    <lineage>
        <taxon>Eukaryota</taxon>
        <taxon>Sar</taxon>
        <taxon>Stramenopiles</taxon>
        <taxon>Ochrophyta</taxon>
        <taxon>Bacillariophyta</taxon>
        <taxon>Bacillariophyceae</taxon>
        <taxon>Bacillariophycidae</taxon>
        <taxon>Bacillariales</taxon>
        <taxon>Bacillariaceae</taxon>
        <taxon>Nitzschia</taxon>
    </lineage>
</organism>
<reference evidence="2" key="1">
    <citation type="journal article" date="2021" name="Sci. Rep.">
        <title>Diploid genomic architecture of Nitzschia inconspicua, an elite biomass production diatom.</title>
        <authorList>
            <person name="Oliver A."/>
            <person name="Podell S."/>
            <person name="Pinowska A."/>
            <person name="Traller J.C."/>
            <person name="Smith S.R."/>
            <person name="McClure R."/>
            <person name="Beliaev A."/>
            <person name="Bohutskyi P."/>
            <person name="Hill E.A."/>
            <person name="Rabines A."/>
            <person name="Zheng H."/>
            <person name="Allen L.Z."/>
            <person name="Kuo A."/>
            <person name="Grigoriev I.V."/>
            <person name="Allen A.E."/>
            <person name="Hazlebeck D."/>
            <person name="Allen E.E."/>
        </authorList>
    </citation>
    <scope>NUCLEOTIDE SEQUENCE</scope>
    <source>
        <strain evidence="2">Hildebrandi</strain>
    </source>
</reference>
<accession>A0A9K3PWI5</accession>
<evidence type="ECO:0000313" key="3">
    <source>
        <dbReference type="Proteomes" id="UP000693970"/>
    </source>
</evidence>
<name>A0A9K3PWI5_9STRA</name>
<proteinExistence type="predicted"/>
<sequence>MTGSMSMKGSSFFQFLLLAAIVIVGNYWNFVGSIGNDVANKVTSKEYPRDATVQSTTNTTTTIAANRQDAPFIDYGNSNWCPNSICNNSPLCYPCKRRFLIIFASGRSASTTLNWMLDSLPGVRMSGENNGLLWTQFHFFQNTFCERNFIEGTNLKAAFGRNKIPNGALSCILQNSIEIITPPKLPIASIEKEESTIIGFKTIRAHTAKNRNEMEAFVKFLKEHLPCTRYLINYRSDTVAHLKSLKEAFKWEGNNVKTKVERENQNLKLMYELLGPDLSYMLDSSEWTKDVRILNKALDWLGFGQGCHFPSLLEFNTMKYKHTKQMFKHPSIFANCTRL</sequence>
<protein>
    <recommendedName>
        <fullName evidence="4">Sulfotransferase</fullName>
    </recommendedName>
</protein>
<dbReference type="Proteomes" id="UP000693970">
    <property type="component" value="Unassembled WGS sequence"/>
</dbReference>
<evidence type="ECO:0000313" key="2">
    <source>
        <dbReference type="EMBL" id="KAG7362006.1"/>
    </source>
</evidence>
<keyword evidence="1" id="KW-1133">Transmembrane helix</keyword>
<dbReference type="AlphaFoldDB" id="A0A9K3PWI5"/>
<dbReference type="OrthoDB" id="47217at2759"/>
<gene>
    <name evidence="2" type="ORF">IV203_025672</name>
</gene>
<evidence type="ECO:0000256" key="1">
    <source>
        <dbReference type="SAM" id="Phobius"/>
    </source>
</evidence>